<accession>A0A4Y2NSW5</accession>
<dbReference type="AlphaFoldDB" id="A0A4Y2NSW5"/>
<evidence type="ECO:0000313" key="2">
    <source>
        <dbReference type="EMBL" id="GBN42725.1"/>
    </source>
</evidence>
<reference evidence="1 3" key="1">
    <citation type="journal article" date="2019" name="Sci. Rep.">
        <title>Orb-weaving spider Araneus ventricosus genome elucidates the spidroin gene catalogue.</title>
        <authorList>
            <person name="Kono N."/>
            <person name="Nakamura H."/>
            <person name="Ohtoshi R."/>
            <person name="Moran D.A.P."/>
            <person name="Shinohara A."/>
            <person name="Yoshida Y."/>
            <person name="Fujiwara M."/>
            <person name="Mori M."/>
            <person name="Tomita M."/>
            <person name="Arakawa K."/>
        </authorList>
    </citation>
    <scope>NUCLEOTIDE SEQUENCE [LARGE SCALE GENOMIC DNA]</scope>
</reference>
<protein>
    <submittedName>
        <fullName evidence="1">Uncharacterized protein</fullName>
    </submittedName>
</protein>
<gene>
    <name evidence="2" type="ORF">AVEN_41697_1</name>
    <name evidence="1" type="ORF">AVEN_7636_1</name>
</gene>
<organism evidence="1 3">
    <name type="scientific">Araneus ventricosus</name>
    <name type="common">Orbweaver spider</name>
    <name type="synonym">Epeira ventricosa</name>
    <dbReference type="NCBI Taxonomy" id="182803"/>
    <lineage>
        <taxon>Eukaryota</taxon>
        <taxon>Metazoa</taxon>
        <taxon>Ecdysozoa</taxon>
        <taxon>Arthropoda</taxon>
        <taxon>Chelicerata</taxon>
        <taxon>Arachnida</taxon>
        <taxon>Araneae</taxon>
        <taxon>Araneomorphae</taxon>
        <taxon>Entelegynae</taxon>
        <taxon>Araneoidea</taxon>
        <taxon>Araneidae</taxon>
        <taxon>Araneus</taxon>
    </lineage>
</organism>
<dbReference type="EMBL" id="BGPR01129667">
    <property type="protein sequence ID" value="GBN42685.1"/>
    <property type="molecule type" value="Genomic_DNA"/>
</dbReference>
<name>A0A4Y2NSW5_ARAVE</name>
<keyword evidence="3" id="KW-1185">Reference proteome</keyword>
<sequence length="97" mass="11291">MAPLSYSPISPLDKMALTIKTSDAENFFDAASNCCCWREKFSKLKLIKKYRRSQERLVGLVTLSTKWDTFQNIEIDEVMKNLPERKARKLSIIYNNV</sequence>
<dbReference type="EMBL" id="BGPR01129680">
    <property type="protein sequence ID" value="GBN42725.1"/>
    <property type="molecule type" value="Genomic_DNA"/>
</dbReference>
<evidence type="ECO:0000313" key="1">
    <source>
        <dbReference type="EMBL" id="GBN42685.1"/>
    </source>
</evidence>
<proteinExistence type="predicted"/>
<evidence type="ECO:0000313" key="3">
    <source>
        <dbReference type="Proteomes" id="UP000499080"/>
    </source>
</evidence>
<comment type="caution">
    <text evidence="1">The sequence shown here is derived from an EMBL/GenBank/DDBJ whole genome shotgun (WGS) entry which is preliminary data.</text>
</comment>
<dbReference type="Proteomes" id="UP000499080">
    <property type="component" value="Unassembled WGS sequence"/>
</dbReference>